<evidence type="ECO:0000313" key="2">
    <source>
        <dbReference type="EMBL" id="CAI9727740.1"/>
    </source>
</evidence>
<dbReference type="AlphaFoldDB" id="A0AA36B4G2"/>
<evidence type="ECO:0000256" key="1">
    <source>
        <dbReference type="SAM" id="MobiDB-lite"/>
    </source>
</evidence>
<protein>
    <submittedName>
        <fullName evidence="2">Uncharacterized protein</fullName>
    </submittedName>
</protein>
<dbReference type="Proteomes" id="UP001162480">
    <property type="component" value="Chromosome 9"/>
</dbReference>
<keyword evidence="3" id="KW-1185">Reference proteome</keyword>
<name>A0AA36B4G2_OCTVU</name>
<proteinExistence type="predicted"/>
<accession>A0AA36B4G2</accession>
<organism evidence="2 3">
    <name type="scientific">Octopus vulgaris</name>
    <name type="common">Common octopus</name>
    <dbReference type="NCBI Taxonomy" id="6645"/>
    <lineage>
        <taxon>Eukaryota</taxon>
        <taxon>Metazoa</taxon>
        <taxon>Spiralia</taxon>
        <taxon>Lophotrochozoa</taxon>
        <taxon>Mollusca</taxon>
        <taxon>Cephalopoda</taxon>
        <taxon>Coleoidea</taxon>
        <taxon>Octopodiformes</taxon>
        <taxon>Octopoda</taxon>
        <taxon>Incirrata</taxon>
        <taxon>Octopodidae</taxon>
        <taxon>Octopus</taxon>
    </lineage>
</organism>
<feature type="region of interest" description="Disordered" evidence="1">
    <location>
        <begin position="1"/>
        <end position="21"/>
    </location>
</feature>
<evidence type="ECO:0000313" key="3">
    <source>
        <dbReference type="Proteomes" id="UP001162480"/>
    </source>
</evidence>
<dbReference type="EMBL" id="OX597822">
    <property type="protein sequence ID" value="CAI9727740.1"/>
    <property type="molecule type" value="Genomic_DNA"/>
</dbReference>
<reference evidence="2" key="1">
    <citation type="submission" date="2023-08" db="EMBL/GenBank/DDBJ databases">
        <authorList>
            <person name="Alioto T."/>
            <person name="Alioto T."/>
            <person name="Gomez Garrido J."/>
        </authorList>
    </citation>
    <scope>NUCLEOTIDE SEQUENCE</scope>
</reference>
<sequence length="66" mass="6408">MVNIDKSDDGSDGDVAENGHTSSIGVAVTVSVVGGDVGSADSSTGDGGGAVGAGFSCMWFTAQKIR</sequence>
<gene>
    <name evidence="2" type="ORF">OCTVUL_1B005605</name>
</gene>